<evidence type="ECO:0000313" key="3">
    <source>
        <dbReference type="Proteomes" id="UP000038487"/>
    </source>
</evidence>
<comment type="caution">
    <text evidence="2">The sequence shown here is derived from an EMBL/GenBank/DDBJ whole genome shotgun (WGS) entry which is preliminary data.</text>
</comment>
<dbReference type="AlphaFoldDB" id="A0AB33T0Z7"/>
<name>A0AB33T0Z7_9MYCO</name>
<proteinExistence type="predicted"/>
<keyword evidence="1" id="KW-0732">Signal</keyword>
<dbReference type="EMBL" id="CSUW01000001">
    <property type="protein sequence ID" value="CPT03642.1"/>
    <property type="molecule type" value="Genomic_DNA"/>
</dbReference>
<reference evidence="2 3" key="1">
    <citation type="submission" date="2015-03" db="EMBL/GenBank/DDBJ databases">
        <authorList>
            <consortium name="Pathogen Informatics"/>
            <person name="Murphy D."/>
        </authorList>
    </citation>
    <scope>NUCLEOTIDE SEQUENCE [LARGE SCALE GENOMIC DNA]</scope>
    <source>
        <strain evidence="2 3">PAP036</strain>
    </source>
</reference>
<feature type="chain" id="PRO_5044301110" description="DUF732 domain-containing protein" evidence="1">
    <location>
        <begin position="31"/>
        <end position="113"/>
    </location>
</feature>
<evidence type="ECO:0000256" key="1">
    <source>
        <dbReference type="SAM" id="SignalP"/>
    </source>
</evidence>
<dbReference type="Proteomes" id="UP000038487">
    <property type="component" value="Unassembled WGS sequence"/>
</dbReference>
<feature type="signal peptide" evidence="1">
    <location>
        <begin position="1"/>
        <end position="30"/>
    </location>
</feature>
<evidence type="ECO:0000313" key="2">
    <source>
        <dbReference type="EMBL" id="CPT03642.1"/>
    </source>
</evidence>
<protein>
    <recommendedName>
        <fullName evidence="4">DUF732 domain-containing protein</fullName>
    </recommendedName>
</protein>
<organism evidence="2 3">
    <name type="scientific">Mycobacteroides abscessus</name>
    <dbReference type="NCBI Taxonomy" id="36809"/>
    <lineage>
        <taxon>Bacteria</taxon>
        <taxon>Bacillati</taxon>
        <taxon>Actinomycetota</taxon>
        <taxon>Actinomycetes</taxon>
        <taxon>Mycobacteriales</taxon>
        <taxon>Mycobacteriaceae</taxon>
        <taxon>Mycobacteroides</taxon>
    </lineage>
</organism>
<evidence type="ECO:0008006" key="4">
    <source>
        <dbReference type="Google" id="ProtNLM"/>
    </source>
</evidence>
<accession>A0AB33T0Z7</accession>
<gene>
    <name evidence="2" type="ORF">ERS075527_00601</name>
</gene>
<sequence>MVAHTAAVKVLIVGAAAVLLLLAGAPSAHAQPVSERHSESPYIEGFYRQLEAQGLGYLDDVNGNNLFNDVALNACNMYASTSRYTAEAVIKNYGYSPDESTAIMSAALDNGIC</sequence>